<dbReference type="EnsemblPlants" id="OB11G23540.1">
    <property type="protein sequence ID" value="OB11G23540.1"/>
    <property type="gene ID" value="OB11G23540"/>
</dbReference>
<organism evidence="3">
    <name type="scientific">Oryza brachyantha</name>
    <name type="common">malo sina</name>
    <dbReference type="NCBI Taxonomy" id="4533"/>
    <lineage>
        <taxon>Eukaryota</taxon>
        <taxon>Viridiplantae</taxon>
        <taxon>Streptophyta</taxon>
        <taxon>Embryophyta</taxon>
        <taxon>Tracheophyta</taxon>
        <taxon>Spermatophyta</taxon>
        <taxon>Magnoliopsida</taxon>
        <taxon>Liliopsida</taxon>
        <taxon>Poales</taxon>
        <taxon>Poaceae</taxon>
        <taxon>BOP clade</taxon>
        <taxon>Oryzoideae</taxon>
        <taxon>Oryzeae</taxon>
        <taxon>Oryzinae</taxon>
        <taxon>Oryza</taxon>
    </lineage>
</organism>
<evidence type="ECO:0000256" key="2">
    <source>
        <dbReference type="SAM" id="MobiDB-lite"/>
    </source>
</evidence>
<dbReference type="PANTHER" id="PTHR31147">
    <property type="entry name" value="ACYL TRANSFERASE 4"/>
    <property type="match status" value="1"/>
</dbReference>
<sequence length="270" mass="29275">MIHCMADGAGMIQFIKAVADLASGKQDPAVHPVWQRELLMARCPPSSARVSAKLDRVILKRGDMPAMADGGKNGGVKMESQYFIFGPQDISALRDHIVVDPDDGCDDDGDHPDLGRRRRRRSCTTAFELLTAVIWRCRTVALGYAAGQRSRLAFVANAPRKAARVPDGYYGNALVLHVVDAAAGGAVRPRRARARPHGRADTRRQAGDDGRAPAVHRRLHRVAARLRGSADVRPGDVLRVRRHEPRGGQSGPRVGGVGRRRESDAVVAGQ</sequence>
<evidence type="ECO:0000313" key="4">
    <source>
        <dbReference type="Proteomes" id="UP000006038"/>
    </source>
</evidence>
<dbReference type="PANTHER" id="PTHR31147:SF54">
    <property type="entry name" value="OS10G0105900 PROTEIN"/>
    <property type="match status" value="1"/>
</dbReference>
<evidence type="ECO:0000313" key="3">
    <source>
        <dbReference type="EnsemblPlants" id="OB11G23540.1"/>
    </source>
</evidence>
<feature type="compositionally biased region" description="Basic residues" evidence="2">
    <location>
        <begin position="188"/>
        <end position="197"/>
    </location>
</feature>
<reference evidence="3" key="1">
    <citation type="journal article" date="2013" name="Nat. Commun.">
        <title>Whole-genome sequencing of Oryza brachyantha reveals mechanisms underlying Oryza genome evolution.</title>
        <authorList>
            <person name="Chen J."/>
            <person name="Huang Q."/>
            <person name="Gao D."/>
            <person name="Wang J."/>
            <person name="Lang Y."/>
            <person name="Liu T."/>
            <person name="Li B."/>
            <person name="Bai Z."/>
            <person name="Luis Goicoechea J."/>
            <person name="Liang C."/>
            <person name="Chen C."/>
            <person name="Zhang W."/>
            <person name="Sun S."/>
            <person name="Liao Y."/>
            <person name="Zhang X."/>
            <person name="Yang L."/>
            <person name="Song C."/>
            <person name="Wang M."/>
            <person name="Shi J."/>
            <person name="Liu G."/>
            <person name="Liu J."/>
            <person name="Zhou H."/>
            <person name="Zhou W."/>
            <person name="Yu Q."/>
            <person name="An N."/>
            <person name="Chen Y."/>
            <person name="Cai Q."/>
            <person name="Wang B."/>
            <person name="Liu B."/>
            <person name="Min J."/>
            <person name="Huang Y."/>
            <person name="Wu H."/>
            <person name="Li Z."/>
            <person name="Zhang Y."/>
            <person name="Yin Y."/>
            <person name="Song W."/>
            <person name="Jiang J."/>
            <person name="Jackson S.A."/>
            <person name="Wing R.A."/>
            <person name="Wang J."/>
            <person name="Chen M."/>
        </authorList>
    </citation>
    <scope>NUCLEOTIDE SEQUENCE [LARGE SCALE GENOMIC DNA]</scope>
    <source>
        <strain evidence="3">cv. IRGC 101232</strain>
    </source>
</reference>
<dbReference type="Proteomes" id="UP000006038">
    <property type="component" value="Chromosome 11"/>
</dbReference>
<feature type="region of interest" description="Disordered" evidence="2">
    <location>
        <begin position="233"/>
        <end position="270"/>
    </location>
</feature>
<dbReference type="Gene3D" id="3.30.559.10">
    <property type="entry name" value="Chloramphenicol acetyltransferase-like domain"/>
    <property type="match status" value="2"/>
</dbReference>
<dbReference type="Pfam" id="PF02458">
    <property type="entry name" value="Transferase"/>
    <property type="match status" value="1"/>
</dbReference>
<dbReference type="InterPro" id="IPR050898">
    <property type="entry name" value="Plant_acyltransferase"/>
</dbReference>
<feature type="region of interest" description="Disordered" evidence="2">
    <location>
        <begin position="187"/>
        <end position="214"/>
    </location>
</feature>
<name>J3N968_ORYBR</name>
<dbReference type="GO" id="GO:0050734">
    <property type="term" value="F:hydroxycinnamoyltransferase activity"/>
    <property type="evidence" value="ECO:0007669"/>
    <property type="project" value="UniProtKB-ARBA"/>
</dbReference>
<dbReference type="AlphaFoldDB" id="J3N968"/>
<dbReference type="STRING" id="4533.J3N968"/>
<keyword evidence="4" id="KW-1185">Reference proteome</keyword>
<comment type="similarity">
    <text evidence="1">Belongs to the plant acyltransferase family.</text>
</comment>
<dbReference type="Gramene" id="OB11G23540.1">
    <property type="protein sequence ID" value="OB11G23540.1"/>
    <property type="gene ID" value="OB11G23540"/>
</dbReference>
<reference evidence="3" key="2">
    <citation type="submission" date="2013-04" db="UniProtKB">
        <authorList>
            <consortium name="EnsemblPlants"/>
        </authorList>
    </citation>
    <scope>IDENTIFICATION</scope>
</reference>
<dbReference type="eggNOG" id="ENOG502QUSI">
    <property type="taxonomic scope" value="Eukaryota"/>
</dbReference>
<feature type="compositionally biased region" description="Gly residues" evidence="2">
    <location>
        <begin position="248"/>
        <end position="257"/>
    </location>
</feature>
<proteinExistence type="inferred from homology"/>
<protein>
    <submittedName>
        <fullName evidence="3">Uncharacterized protein</fullName>
    </submittedName>
</protein>
<accession>J3N968</accession>
<dbReference type="InterPro" id="IPR023213">
    <property type="entry name" value="CAT-like_dom_sf"/>
</dbReference>
<dbReference type="HOGENOM" id="CLU_1031961_0_0_1"/>
<evidence type="ECO:0000256" key="1">
    <source>
        <dbReference type="ARBA" id="ARBA00009861"/>
    </source>
</evidence>
<feature type="compositionally biased region" description="Basic and acidic residues" evidence="2">
    <location>
        <begin position="198"/>
        <end position="211"/>
    </location>
</feature>